<sequence length="166" mass="19112">MSLDNNRNTLAWHETLEVHELVASQAIGLMKLKAGIKNVRDSQLKRIYRKSIQELEHNIRELVQYYPSAPIQPQREEPRQDQSGFQAGELLSFCKASVRNYAIAITETATPVLRQTLTNHLNRAIKSHGDIFHYMHSKGYYPAYDLGMLLKNDLNNAERALTMPYE</sequence>
<reference evidence="4 5" key="1">
    <citation type="submission" date="2021-03" db="EMBL/GenBank/DDBJ databases">
        <title>Antimicrobial resistance genes in bacteria isolated from Japanese honey, and their potential for conferring macrolide and lincosamide resistance in the American foulbrood pathogen Paenibacillus larvae.</title>
        <authorList>
            <person name="Okamoto M."/>
            <person name="Kumagai M."/>
            <person name="Kanamori H."/>
            <person name="Takamatsu D."/>
        </authorList>
    </citation>
    <scope>NUCLEOTIDE SEQUENCE [LARGE SCALE GENOMIC DNA]</scope>
    <source>
        <strain evidence="4 5">J1TS3</strain>
    </source>
</reference>
<protein>
    <submittedName>
        <fullName evidence="4">Spore coat protein</fullName>
    </submittedName>
</protein>
<evidence type="ECO:0000313" key="5">
    <source>
        <dbReference type="Proteomes" id="UP000680279"/>
    </source>
</evidence>
<keyword evidence="5" id="KW-1185">Reference proteome</keyword>
<accession>A0ABQ4K5B8</accession>
<name>A0ABQ4K5B8_9BACI</name>
<dbReference type="EMBL" id="BOQT01000003">
    <property type="protein sequence ID" value="GIN20136.1"/>
    <property type="molecule type" value="Genomic_DNA"/>
</dbReference>
<gene>
    <name evidence="4" type="primary">cotF</name>
    <name evidence="4" type="ORF">J1TS3_12700</name>
</gene>
<evidence type="ECO:0000313" key="4">
    <source>
        <dbReference type="EMBL" id="GIN20136.1"/>
    </source>
</evidence>
<keyword evidence="4" id="KW-0167">Capsid protein</keyword>
<proteinExistence type="inferred from homology"/>
<organism evidence="4 5">
    <name type="scientific">Siminovitchia fordii</name>
    <dbReference type="NCBI Taxonomy" id="254759"/>
    <lineage>
        <taxon>Bacteria</taxon>
        <taxon>Bacillati</taxon>
        <taxon>Bacillota</taxon>
        <taxon>Bacilli</taxon>
        <taxon>Bacillales</taxon>
        <taxon>Bacillaceae</taxon>
        <taxon>Siminovitchia</taxon>
    </lineage>
</organism>
<dbReference type="PANTHER" id="PTHR39183:SF1">
    <property type="entry name" value="SPORE COAT PROTEIN F-LIKE PROTEIN YHCQ"/>
    <property type="match status" value="1"/>
</dbReference>
<comment type="subcellular location">
    <subcellularLocation>
        <location evidence="2">Spore coat</location>
    </subcellularLocation>
</comment>
<evidence type="ECO:0000256" key="2">
    <source>
        <dbReference type="ARBA" id="ARBA00024325"/>
    </source>
</evidence>
<dbReference type="InterPro" id="IPR012347">
    <property type="entry name" value="Ferritin-like"/>
</dbReference>
<dbReference type="InterPro" id="IPR012851">
    <property type="entry name" value="Spore_coat_CotF-like"/>
</dbReference>
<dbReference type="Gene3D" id="1.20.1260.10">
    <property type="match status" value="1"/>
</dbReference>
<dbReference type="Pfam" id="PF07875">
    <property type="entry name" value="Coat_F"/>
    <property type="match status" value="1"/>
</dbReference>
<evidence type="ECO:0000256" key="1">
    <source>
        <dbReference type="ARBA" id="ARBA00022969"/>
    </source>
</evidence>
<comment type="similarity">
    <text evidence="3">Belongs to the CotF family.</text>
</comment>
<dbReference type="PANTHER" id="PTHR39183">
    <property type="entry name" value="SPORE COAT PROTEIN F-LIKE PROTEIN YHCQ"/>
    <property type="match status" value="1"/>
</dbReference>
<comment type="caution">
    <text evidence="4">The sequence shown here is derived from an EMBL/GenBank/DDBJ whole genome shotgun (WGS) entry which is preliminary data.</text>
</comment>
<keyword evidence="1" id="KW-0749">Sporulation</keyword>
<dbReference type="Proteomes" id="UP000680279">
    <property type="component" value="Unassembled WGS sequence"/>
</dbReference>
<evidence type="ECO:0000256" key="3">
    <source>
        <dbReference type="ARBA" id="ARBA00024344"/>
    </source>
</evidence>
<dbReference type="RefSeq" id="WP_018705718.1">
    <property type="nucleotide sequence ID" value="NZ_BOQT01000003.1"/>
</dbReference>
<keyword evidence="4" id="KW-0946">Virion</keyword>